<evidence type="ECO:0000313" key="3">
    <source>
        <dbReference type="Proteomes" id="UP000322983"/>
    </source>
</evidence>
<organism evidence="2 4">
    <name type="scientific">Sulfuracidifex tepidarius</name>
    <dbReference type="NCBI Taxonomy" id="1294262"/>
    <lineage>
        <taxon>Archaea</taxon>
        <taxon>Thermoproteota</taxon>
        <taxon>Thermoprotei</taxon>
        <taxon>Sulfolobales</taxon>
        <taxon>Sulfolobaceae</taxon>
        <taxon>Sulfuracidifex</taxon>
    </lineage>
</organism>
<accession>A0A510DVU0</accession>
<keyword evidence="3" id="KW-1185">Reference proteome</keyword>
<accession>A0A510E3K8</accession>
<dbReference type="STRING" id="1294262.GCA_001316085_00370"/>
<dbReference type="EMBL" id="AP018929">
    <property type="protein sequence ID" value="BBG24346.1"/>
    <property type="molecule type" value="Genomic_DNA"/>
</dbReference>
<dbReference type="Proteomes" id="UP000322983">
    <property type="component" value="Chromosome"/>
</dbReference>
<dbReference type="GeneID" id="41717969"/>
<dbReference type="Proteomes" id="UP000325030">
    <property type="component" value="Chromosome"/>
</dbReference>
<dbReference type="AlphaFoldDB" id="A0A510E3K8"/>
<dbReference type="KEGG" id="step:IC006_1656"/>
<dbReference type="EMBL" id="AP018930">
    <property type="protein sequence ID" value="BBG27103.1"/>
    <property type="molecule type" value="Genomic_DNA"/>
</dbReference>
<evidence type="ECO:0000313" key="4">
    <source>
        <dbReference type="Proteomes" id="UP000325030"/>
    </source>
</evidence>
<proteinExistence type="predicted"/>
<protein>
    <submittedName>
        <fullName evidence="2">Uncharacterized protein</fullName>
    </submittedName>
</protein>
<reference evidence="4" key="1">
    <citation type="submission" date="2018-09" db="EMBL/GenBank/DDBJ databases">
        <title>Complete Genome Sequencing of Sulfolobus sp. JCM 16834.</title>
        <authorList>
            <person name="Kato S."/>
            <person name="Itoh T."/>
            <person name="Ohkuma M."/>
        </authorList>
    </citation>
    <scope>NUCLEOTIDE SEQUENCE [LARGE SCALE GENOMIC DNA]</scope>
    <source>
        <strain evidence="4">IC-007</strain>
    </source>
</reference>
<dbReference type="RefSeq" id="WP_054844998.1">
    <property type="nucleotide sequence ID" value="NZ_AP018929.1"/>
</dbReference>
<evidence type="ECO:0000313" key="1">
    <source>
        <dbReference type="EMBL" id="BBG24346.1"/>
    </source>
</evidence>
<gene>
    <name evidence="1" type="ORF">IC006_1656</name>
    <name evidence="2" type="ORF">IC007_1633</name>
</gene>
<sequence length="105" mass="12362">MLKYAEYTRHSLTEPILNVIVYKKVEDGKIIGAFRFLYYKNNIIILYEDDSYKGADLIEVSDASLNKLIESIRRFYDEENDDMSLIGEKALLDEVVRKIYPDEEE</sequence>
<evidence type="ECO:0000313" key="2">
    <source>
        <dbReference type="EMBL" id="BBG27103.1"/>
    </source>
</evidence>
<name>A0A510E3K8_9CREN</name>
<reference evidence="2 3" key="2">
    <citation type="journal article" date="2020" name="Int. J. Syst. Evol. Microbiol.">
        <title>Sulfuracidifex tepidarius gen. nov., sp. nov. and transfer of Sulfolobus metallicus Huber and Stetter 1992 to the genus Sulfuracidifex as Sulfuracidifex metallicus comb. nov.</title>
        <authorList>
            <person name="Itoh T."/>
            <person name="Miura T."/>
            <person name="Sakai H.D."/>
            <person name="Kato S."/>
            <person name="Ohkuma M."/>
            <person name="Takashina T."/>
        </authorList>
    </citation>
    <scope>NUCLEOTIDE SEQUENCE</scope>
    <source>
        <strain evidence="1 3">IC-006</strain>
        <strain evidence="2">IC-007</strain>
    </source>
</reference>
<dbReference type="OrthoDB" id="32976at2157"/>